<accession>A0ABU5E285</accession>
<evidence type="ECO:0000313" key="1">
    <source>
        <dbReference type="EMBL" id="MDY0873462.1"/>
    </source>
</evidence>
<dbReference type="EMBL" id="JAXCLX010000003">
    <property type="protein sequence ID" value="MDY0873462.1"/>
    <property type="molecule type" value="Genomic_DNA"/>
</dbReference>
<organism evidence="1 2">
    <name type="scientific">Dongia rigui</name>
    <dbReference type="NCBI Taxonomy" id="940149"/>
    <lineage>
        <taxon>Bacteria</taxon>
        <taxon>Pseudomonadati</taxon>
        <taxon>Pseudomonadota</taxon>
        <taxon>Alphaproteobacteria</taxon>
        <taxon>Rhodospirillales</taxon>
        <taxon>Dongiaceae</taxon>
        <taxon>Dongia</taxon>
    </lineage>
</organism>
<dbReference type="RefSeq" id="WP_320501936.1">
    <property type="nucleotide sequence ID" value="NZ_JAXCLX010000003.1"/>
</dbReference>
<reference evidence="1 2" key="1">
    <citation type="journal article" date="2013" name="Antonie Van Leeuwenhoek">
        <title>Dongia rigui sp. nov., isolated from freshwater of a large wetland in Korea.</title>
        <authorList>
            <person name="Baik K.S."/>
            <person name="Hwang Y.M."/>
            <person name="Choi J.S."/>
            <person name="Kwon J."/>
            <person name="Seong C.N."/>
        </authorList>
    </citation>
    <scope>NUCLEOTIDE SEQUENCE [LARGE SCALE GENOMIC DNA]</scope>
    <source>
        <strain evidence="1 2">04SU4-P</strain>
    </source>
</reference>
<evidence type="ECO:0000313" key="2">
    <source>
        <dbReference type="Proteomes" id="UP001271769"/>
    </source>
</evidence>
<dbReference type="Proteomes" id="UP001271769">
    <property type="component" value="Unassembled WGS sequence"/>
</dbReference>
<proteinExistence type="predicted"/>
<gene>
    <name evidence="1" type="ORF">SMD31_16095</name>
</gene>
<sequence>MPWISPLRVMGLGALLGAGLLTGCGGRMANPTPEVSIYDRYLTCDQIQAEVEQNYEAQSALAREHAWADEKNDMIMGLSLAFPPGWFAVDRTVEEDYPNAPQDIDGLALGDRNRHIIALAKDKGCWPNPQVWSPAS</sequence>
<keyword evidence="2" id="KW-1185">Reference proteome</keyword>
<comment type="caution">
    <text evidence="1">The sequence shown here is derived from an EMBL/GenBank/DDBJ whole genome shotgun (WGS) entry which is preliminary data.</text>
</comment>
<name>A0ABU5E285_9PROT</name>
<evidence type="ECO:0008006" key="3">
    <source>
        <dbReference type="Google" id="ProtNLM"/>
    </source>
</evidence>
<protein>
    <recommendedName>
        <fullName evidence="3">Lipoprotein</fullName>
    </recommendedName>
</protein>